<dbReference type="EMBL" id="QXHA01000669">
    <property type="protein sequence ID" value="RIB41951.1"/>
    <property type="molecule type" value="Genomic_DNA"/>
</dbReference>
<evidence type="ECO:0000256" key="7">
    <source>
        <dbReference type="ARBA" id="ARBA00023004"/>
    </source>
</evidence>
<sequence length="130" mass="14857">MAHRPRWTLSQVTELFEKPLLDLLFEAQQVHRQHFDPRQVQVSTLLSIKTGACPEDCKYCPQSSRYKTGLEAERLMEVEQVLESARKAKAAGSTRFCMGAAWKNPHERDMPYLEQMVQGVKAMGLEACMT</sequence>
<keyword evidence="6" id="KW-0093">Biotin biosynthesis</keyword>
<reference evidence="10 11" key="1">
    <citation type="journal article" date="2018" name="BMC Microbiol.">
        <title>Genome sequencing of strains of the most prevalent clonal group of O1:K1:H7 Escherichia coli that causes neonatal meningitis in France.</title>
        <authorList>
            <person name="Geslain G."/>
            <person name="Birgy A."/>
            <person name="Adiba S."/>
            <person name="Magnan M."/>
            <person name="Courroux C."/>
            <person name="Levy C."/>
            <person name="Cohen R."/>
            <person name="Bidet P."/>
            <person name="Bonacorsi S."/>
        </authorList>
    </citation>
    <scope>NUCLEOTIDE SEQUENCE [LARGE SCALE GENOMIC DNA]</scope>
    <source>
        <strain evidence="10 11">S308</strain>
    </source>
</reference>
<gene>
    <name evidence="10" type="ORF">D3C88_10615</name>
</gene>
<evidence type="ECO:0000256" key="4">
    <source>
        <dbReference type="ARBA" id="ARBA00022714"/>
    </source>
</evidence>
<evidence type="ECO:0000256" key="1">
    <source>
        <dbReference type="ARBA" id="ARBA00001966"/>
    </source>
</evidence>
<dbReference type="Proteomes" id="UP000284508">
    <property type="component" value="Unassembled WGS sequence"/>
</dbReference>
<keyword evidence="3" id="KW-0949">S-adenosyl-L-methionine</keyword>
<keyword evidence="4" id="KW-0001">2Fe-2S</keyword>
<dbReference type="InterPro" id="IPR013785">
    <property type="entry name" value="Aldolase_TIM"/>
</dbReference>
<protein>
    <submittedName>
        <fullName evidence="10">Biotin synthase</fullName>
    </submittedName>
</protein>
<evidence type="ECO:0000256" key="3">
    <source>
        <dbReference type="ARBA" id="ARBA00022691"/>
    </source>
</evidence>
<dbReference type="SFLD" id="SFLDS00029">
    <property type="entry name" value="Radical_SAM"/>
    <property type="match status" value="1"/>
</dbReference>
<dbReference type="GO" id="GO:0051539">
    <property type="term" value="F:4 iron, 4 sulfur cluster binding"/>
    <property type="evidence" value="ECO:0007669"/>
    <property type="project" value="UniProtKB-KW"/>
</dbReference>
<keyword evidence="5" id="KW-0479">Metal-binding</keyword>
<name>A0A418GM25_ECOLX</name>
<dbReference type="InterPro" id="IPR007197">
    <property type="entry name" value="rSAM"/>
</dbReference>
<dbReference type="PANTHER" id="PTHR22976">
    <property type="entry name" value="BIOTIN SYNTHASE"/>
    <property type="match status" value="1"/>
</dbReference>
<dbReference type="Gene3D" id="3.20.20.70">
    <property type="entry name" value="Aldolase class I"/>
    <property type="match status" value="1"/>
</dbReference>
<feature type="domain" description="Radical SAM core" evidence="9">
    <location>
        <begin position="38"/>
        <end position="130"/>
    </location>
</feature>
<dbReference type="GO" id="GO:0009102">
    <property type="term" value="P:biotin biosynthetic process"/>
    <property type="evidence" value="ECO:0007669"/>
    <property type="project" value="UniProtKB-KW"/>
</dbReference>
<evidence type="ECO:0000256" key="5">
    <source>
        <dbReference type="ARBA" id="ARBA00022723"/>
    </source>
</evidence>
<feature type="non-terminal residue" evidence="10">
    <location>
        <position position="130"/>
    </location>
</feature>
<keyword evidence="7" id="KW-0408">Iron</keyword>
<organism evidence="10 11">
    <name type="scientific">Escherichia coli</name>
    <dbReference type="NCBI Taxonomy" id="562"/>
    <lineage>
        <taxon>Bacteria</taxon>
        <taxon>Pseudomonadati</taxon>
        <taxon>Pseudomonadota</taxon>
        <taxon>Gammaproteobacteria</taxon>
        <taxon>Enterobacterales</taxon>
        <taxon>Enterobacteriaceae</taxon>
        <taxon>Escherichia</taxon>
    </lineage>
</organism>
<accession>A0A418GM25</accession>
<dbReference type="SUPFAM" id="SSF102114">
    <property type="entry name" value="Radical SAM enzymes"/>
    <property type="match status" value="1"/>
</dbReference>
<evidence type="ECO:0000256" key="8">
    <source>
        <dbReference type="ARBA" id="ARBA00023014"/>
    </source>
</evidence>
<dbReference type="PANTHER" id="PTHR22976:SF2">
    <property type="entry name" value="BIOTIN SYNTHASE, MITOCHONDRIAL"/>
    <property type="match status" value="1"/>
</dbReference>
<evidence type="ECO:0000256" key="6">
    <source>
        <dbReference type="ARBA" id="ARBA00022756"/>
    </source>
</evidence>
<comment type="cofactor">
    <cofactor evidence="1">
        <name>[4Fe-4S] cluster</name>
        <dbReference type="ChEBI" id="CHEBI:49883"/>
    </cofactor>
</comment>
<comment type="caution">
    <text evidence="10">The sequence shown here is derived from an EMBL/GenBank/DDBJ whole genome shotgun (WGS) entry which is preliminary data.</text>
</comment>
<dbReference type="GO" id="GO:0051537">
    <property type="term" value="F:2 iron, 2 sulfur cluster binding"/>
    <property type="evidence" value="ECO:0007669"/>
    <property type="project" value="UniProtKB-KW"/>
</dbReference>
<dbReference type="RefSeq" id="WP_434218904.1">
    <property type="nucleotide sequence ID" value="NZ_SHKB01000001.1"/>
</dbReference>
<proteinExistence type="predicted"/>
<dbReference type="PROSITE" id="PS51918">
    <property type="entry name" value="RADICAL_SAM"/>
    <property type="match status" value="1"/>
</dbReference>
<dbReference type="InterPro" id="IPR002684">
    <property type="entry name" value="Biotin_synth/BioAB"/>
</dbReference>
<evidence type="ECO:0000313" key="11">
    <source>
        <dbReference type="Proteomes" id="UP000284508"/>
    </source>
</evidence>
<evidence type="ECO:0000259" key="9">
    <source>
        <dbReference type="PROSITE" id="PS51918"/>
    </source>
</evidence>
<dbReference type="InterPro" id="IPR058240">
    <property type="entry name" value="rSAM_sf"/>
</dbReference>
<evidence type="ECO:0000313" key="10">
    <source>
        <dbReference type="EMBL" id="RIB41951.1"/>
    </source>
</evidence>
<dbReference type="AlphaFoldDB" id="A0A418GM25"/>
<keyword evidence="2" id="KW-0004">4Fe-4S</keyword>
<evidence type="ECO:0000256" key="2">
    <source>
        <dbReference type="ARBA" id="ARBA00022485"/>
    </source>
</evidence>
<dbReference type="GO" id="GO:0046872">
    <property type="term" value="F:metal ion binding"/>
    <property type="evidence" value="ECO:0007669"/>
    <property type="project" value="UniProtKB-KW"/>
</dbReference>
<keyword evidence="8" id="KW-0411">Iron-sulfur</keyword>
<dbReference type="GO" id="GO:0004076">
    <property type="term" value="F:biotin synthase activity"/>
    <property type="evidence" value="ECO:0007669"/>
    <property type="project" value="InterPro"/>
</dbReference>